<dbReference type="PANTHER" id="PTHR21272:SF3">
    <property type="entry name" value="CATABOLIC 3-DEHYDROQUINASE"/>
    <property type="match status" value="1"/>
</dbReference>
<dbReference type="GO" id="GO:0003855">
    <property type="term" value="F:3-dehydroquinate dehydratase activity"/>
    <property type="evidence" value="ECO:0007669"/>
    <property type="project" value="UniProtKB-EC"/>
</dbReference>
<dbReference type="SUPFAM" id="SSF52304">
    <property type="entry name" value="Type II 3-dehydroquinate dehydratase"/>
    <property type="match status" value="1"/>
</dbReference>
<dbReference type="PANTHER" id="PTHR21272">
    <property type="entry name" value="CATABOLIC 3-DEHYDROQUINASE"/>
    <property type="match status" value="1"/>
</dbReference>
<dbReference type="Gene3D" id="3.40.50.9100">
    <property type="entry name" value="Dehydroquinase, class II"/>
    <property type="match status" value="1"/>
</dbReference>
<evidence type="ECO:0000256" key="4">
    <source>
        <dbReference type="ARBA" id="ARBA00011193"/>
    </source>
</evidence>
<comment type="function">
    <text evidence="8">Catalyzes a trans-dehydration via an enolate intermediate.</text>
</comment>
<dbReference type="EC" id="4.2.1.10" evidence="5 8"/>
<comment type="pathway">
    <text evidence="2 8">Metabolic intermediate biosynthesis; chorismate biosynthesis; chorismate from D-erythrose 4-phosphate and phosphoenolpyruvate: step 3/7.</text>
</comment>
<proteinExistence type="inferred from homology"/>
<evidence type="ECO:0000256" key="7">
    <source>
        <dbReference type="ARBA" id="ARBA00023239"/>
    </source>
</evidence>
<evidence type="ECO:0000256" key="5">
    <source>
        <dbReference type="ARBA" id="ARBA00012060"/>
    </source>
</evidence>
<evidence type="ECO:0000256" key="3">
    <source>
        <dbReference type="ARBA" id="ARBA00011037"/>
    </source>
</evidence>
<comment type="caution">
    <text evidence="8">Lacks conserved residue(s) required for the propagation of feature annotation.</text>
</comment>
<evidence type="ECO:0000256" key="1">
    <source>
        <dbReference type="ARBA" id="ARBA00001864"/>
    </source>
</evidence>
<dbReference type="InterPro" id="IPR036441">
    <property type="entry name" value="DHquinase_II_sf"/>
</dbReference>
<dbReference type="Pfam" id="PF01220">
    <property type="entry name" value="DHquinase_II"/>
    <property type="match status" value="1"/>
</dbReference>
<dbReference type="Proteomes" id="UP001652503">
    <property type="component" value="Unassembled WGS sequence"/>
</dbReference>
<evidence type="ECO:0000256" key="2">
    <source>
        <dbReference type="ARBA" id="ARBA00004902"/>
    </source>
</evidence>
<evidence type="ECO:0000256" key="6">
    <source>
        <dbReference type="ARBA" id="ARBA00023141"/>
    </source>
</evidence>
<feature type="active site" description="Proton donor" evidence="8">
    <location>
        <position position="112"/>
    </location>
</feature>
<dbReference type="InterPro" id="IPR001874">
    <property type="entry name" value="DHquinase_II"/>
</dbReference>
<evidence type="ECO:0000256" key="8">
    <source>
        <dbReference type="HAMAP-Rule" id="MF_00169"/>
    </source>
</evidence>
<name>A0ABT2Z6W3_9RHOB</name>
<accession>A0ABT2Z6W3</accession>
<comment type="caution">
    <text evidence="9">The sequence shown here is derived from an EMBL/GenBank/DDBJ whole genome shotgun (WGS) entry which is preliminary data.</text>
</comment>
<dbReference type="PIRSF" id="PIRSF001399">
    <property type="entry name" value="DHquinase_II"/>
    <property type="match status" value="1"/>
</dbReference>
<feature type="active site" description="Proton acceptor" evidence="8">
    <location>
        <position position="32"/>
    </location>
</feature>
<comment type="similarity">
    <text evidence="3 8">Belongs to the type-II 3-dehydroquinase family.</text>
</comment>
<feature type="binding site" evidence="8">
    <location>
        <position position="85"/>
    </location>
    <ligand>
        <name>substrate</name>
    </ligand>
</feature>
<gene>
    <name evidence="8" type="primary">aroQ</name>
    <name evidence="9" type="ORF">OE647_19385</name>
</gene>
<dbReference type="HAMAP" id="MF_00169">
    <property type="entry name" value="AroQ"/>
    <property type="match status" value="1"/>
</dbReference>
<reference evidence="9 10" key="1">
    <citation type="submission" date="2022-10" db="EMBL/GenBank/DDBJ databases">
        <title>Defluviimonas sp. nov., isolated from ocean surface water.</title>
        <authorList>
            <person name="He W."/>
            <person name="Wang L."/>
            <person name="Zhang D.-F."/>
        </authorList>
    </citation>
    <scope>NUCLEOTIDE SEQUENCE [LARGE SCALE GENOMIC DNA]</scope>
    <source>
        <strain evidence="9 10">WL0075</strain>
    </source>
</reference>
<evidence type="ECO:0000313" key="9">
    <source>
        <dbReference type="EMBL" id="MCV2866874.1"/>
    </source>
</evidence>
<keyword evidence="7 8" id="KW-0456">Lyase</keyword>
<organism evidence="9 10">
    <name type="scientific">Albidovulum sediminicola</name>
    <dbReference type="NCBI Taxonomy" id="2984331"/>
    <lineage>
        <taxon>Bacteria</taxon>
        <taxon>Pseudomonadati</taxon>
        <taxon>Pseudomonadota</taxon>
        <taxon>Alphaproteobacteria</taxon>
        <taxon>Rhodobacterales</taxon>
        <taxon>Paracoccaceae</taxon>
        <taxon>Albidovulum</taxon>
    </lineage>
</organism>
<comment type="catalytic activity">
    <reaction evidence="1 8">
        <text>3-dehydroquinate = 3-dehydroshikimate + H2O</text>
        <dbReference type="Rhea" id="RHEA:21096"/>
        <dbReference type="ChEBI" id="CHEBI:15377"/>
        <dbReference type="ChEBI" id="CHEBI:16630"/>
        <dbReference type="ChEBI" id="CHEBI:32364"/>
        <dbReference type="EC" id="4.2.1.10"/>
    </reaction>
</comment>
<keyword evidence="6 8" id="KW-0057">Aromatic amino acid biosynthesis</keyword>
<keyword evidence="10" id="KW-1185">Reference proteome</keyword>
<dbReference type="RefSeq" id="WP_263723423.1">
    <property type="nucleotide sequence ID" value="NZ_JAOWLA010000032.1"/>
</dbReference>
<feature type="site" description="Transition state stabilizer" evidence="8">
    <location>
        <position position="27"/>
    </location>
</feature>
<keyword evidence="8" id="KW-0028">Amino-acid biosynthesis</keyword>
<comment type="subunit">
    <text evidence="4 8">Homododecamer.</text>
</comment>
<dbReference type="EMBL" id="JAOWLA010000032">
    <property type="protein sequence ID" value="MCV2866874.1"/>
    <property type="molecule type" value="Genomic_DNA"/>
</dbReference>
<evidence type="ECO:0000313" key="10">
    <source>
        <dbReference type="Proteomes" id="UP001652503"/>
    </source>
</evidence>
<sequence length="158" mass="17672">MRADLAPGRRPRILLLQGPNMNWLGKRQPELYGQTSALELDEICRAHARRTGYDLEIFYTNSEGAALDQIYALLERDALDGLVMNPAAWSIGGGSSLRFCLMSIDRPYIEVHIRNQYKMHNVSTLADLADGVIQGLGVDSYFLALDGMFRLLNARQTA</sequence>
<protein>
    <recommendedName>
        <fullName evidence="5 8">3-dehydroquinate dehydratase</fullName>
        <shortName evidence="8">3-dehydroquinase</shortName>
        <ecNumber evidence="5 8">4.2.1.10</ecNumber>
    </recommendedName>
    <alternativeName>
        <fullName evidence="8">Type II DHQase</fullName>
    </alternativeName>
</protein>